<feature type="transmembrane region" description="Helical" evidence="8">
    <location>
        <begin position="104"/>
        <end position="131"/>
    </location>
</feature>
<protein>
    <recommendedName>
        <fullName evidence="6">Transporter</fullName>
    </recommendedName>
</protein>
<keyword evidence="5 8" id="KW-0472">Membrane</keyword>
<dbReference type="InterPro" id="IPR037272">
    <property type="entry name" value="SNS_sf"/>
</dbReference>
<dbReference type="EMBL" id="JAJNBZ010000004">
    <property type="protein sequence ID" value="MCE5169229.1"/>
    <property type="molecule type" value="Genomic_DNA"/>
</dbReference>
<dbReference type="NCBIfam" id="NF037979">
    <property type="entry name" value="Na_transp"/>
    <property type="match status" value="1"/>
</dbReference>
<proteinExistence type="inferred from homology"/>
<keyword evidence="3 6" id="KW-0812">Transmembrane</keyword>
<feature type="transmembrane region" description="Helical" evidence="8">
    <location>
        <begin position="360"/>
        <end position="381"/>
    </location>
</feature>
<reference evidence="9 10" key="1">
    <citation type="submission" date="2021-11" db="EMBL/GenBank/DDBJ databases">
        <title>Draft genome sequence of Paenibacillus profundus YoMME, a new Gram-positive bacteria with exoelectrogenic properties.</title>
        <authorList>
            <person name="Hubenova Y."/>
            <person name="Hubenova E."/>
            <person name="Manasiev Y."/>
            <person name="Peykov S."/>
            <person name="Mitov M."/>
        </authorList>
    </citation>
    <scope>NUCLEOTIDE SEQUENCE [LARGE SCALE GENOMIC DNA]</scope>
    <source>
        <strain evidence="9 10">YoMME</strain>
    </source>
</reference>
<name>A0ABS8YDB8_9BACL</name>
<feature type="region of interest" description="Disordered" evidence="7">
    <location>
        <begin position="1"/>
        <end position="23"/>
    </location>
</feature>
<keyword evidence="2 6" id="KW-0813">Transport</keyword>
<keyword evidence="4 8" id="KW-1133">Transmembrane helix</keyword>
<accession>A0ABS8YDB8</accession>
<feature type="transmembrane region" description="Helical" evidence="8">
    <location>
        <begin position="434"/>
        <end position="457"/>
    </location>
</feature>
<comment type="subcellular location">
    <subcellularLocation>
        <location evidence="1">Membrane</location>
        <topology evidence="1">Multi-pass membrane protein</topology>
    </subcellularLocation>
</comment>
<gene>
    <name evidence="9" type="ORF">LQV63_07890</name>
</gene>
<keyword evidence="10" id="KW-1185">Reference proteome</keyword>
<evidence type="ECO:0000256" key="5">
    <source>
        <dbReference type="ARBA" id="ARBA00023136"/>
    </source>
</evidence>
<evidence type="ECO:0000313" key="9">
    <source>
        <dbReference type="EMBL" id="MCE5169229.1"/>
    </source>
</evidence>
<dbReference type="InterPro" id="IPR000175">
    <property type="entry name" value="Na/ntran_symport"/>
</dbReference>
<dbReference type="RefSeq" id="WP_019424636.1">
    <property type="nucleotide sequence ID" value="NZ_JAJNBZ010000004.1"/>
</dbReference>
<feature type="transmembrane region" description="Helical" evidence="8">
    <location>
        <begin position="59"/>
        <end position="83"/>
    </location>
</feature>
<feature type="transmembrane region" description="Helical" evidence="8">
    <location>
        <begin position="189"/>
        <end position="208"/>
    </location>
</feature>
<sequence>MPTQGKSQQHSQQKSSCQSGSKKSEQFSSSGFILAAIGSSVGLGNMWKFPYVTGQNGGGAFFLLFIICLLIVGLPVLLGELAVGRAGRGDAVTSFTKLSNKKGWGALGFVAVLAAFLIMTYYSTIAGWTLHYAVESLTGNLFNNPNYEQQFTAFTAGMWPIIWQIVVMALSGFIIARGISGGIEKFNKIVIPGLLLILLIMLVRTLTLDGAAAGIKYFLYPDFSVLTFQSALAALGLAFFSLSLGLGAMLTYGAYVDKRQSLPLATLAVGAGDLTYALIAGLIIFPTTFTFGIEPNSGPGLVFVTLPAAFASMPYGSLFGGLFFILLAIAAVTSCLSLTEVPVSYLIRRFGFTRGKATTTVVLAMYVIALPCTLAAGGAWSDVKFGGRNLFDWLDFITSNVMLPLGGLFVTLLVGYVWKDAGSETGLRSSGMKIWLFTMRIVAPVLIILIFLSSVGLV</sequence>
<feature type="transmembrane region" description="Helical" evidence="8">
    <location>
        <begin position="27"/>
        <end position="47"/>
    </location>
</feature>
<feature type="transmembrane region" description="Helical" evidence="8">
    <location>
        <begin position="264"/>
        <end position="293"/>
    </location>
</feature>
<organism evidence="9 10">
    <name type="scientific">Paenibacillus profundus</name>
    <dbReference type="NCBI Taxonomy" id="1173085"/>
    <lineage>
        <taxon>Bacteria</taxon>
        <taxon>Bacillati</taxon>
        <taxon>Bacillota</taxon>
        <taxon>Bacilli</taxon>
        <taxon>Bacillales</taxon>
        <taxon>Paenibacillaceae</taxon>
        <taxon>Paenibacillus</taxon>
    </lineage>
</organism>
<dbReference type="Proteomes" id="UP001199916">
    <property type="component" value="Unassembled WGS sequence"/>
</dbReference>
<feature type="transmembrane region" description="Helical" evidence="8">
    <location>
        <begin position="401"/>
        <end position="418"/>
    </location>
</feature>
<comment type="similarity">
    <text evidence="6">Belongs to the sodium:neurotransmitter symporter (SNF) (TC 2.A.22) family.</text>
</comment>
<dbReference type="InterPro" id="IPR047218">
    <property type="entry name" value="YocR/YhdH-like"/>
</dbReference>
<dbReference type="PROSITE" id="PS50267">
    <property type="entry name" value="NA_NEUROTRAN_SYMP_3"/>
    <property type="match status" value="1"/>
</dbReference>
<dbReference type="PANTHER" id="PTHR42948:SF1">
    <property type="entry name" value="TRANSPORTER"/>
    <property type="match status" value="1"/>
</dbReference>
<evidence type="ECO:0000256" key="7">
    <source>
        <dbReference type="SAM" id="MobiDB-lite"/>
    </source>
</evidence>
<comment type="caution">
    <text evidence="9">The sequence shown here is derived from an EMBL/GenBank/DDBJ whole genome shotgun (WGS) entry which is preliminary data.</text>
</comment>
<evidence type="ECO:0000256" key="8">
    <source>
        <dbReference type="SAM" id="Phobius"/>
    </source>
</evidence>
<evidence type="ECO:0000256" key="2">
    <source>
        <dbReference type="ARBA" id="ARBA00022448"/>
    </source>
</evidence>
<evidence type="ECO:0000256" key="4">
    <source>
        <dbReference type="ARBA" id="ARBA00022989"/>
    </source>
</evidence>
<dbReference type="Pfam" id="PF00209">
    <property type="entry name" value="SNF"/>
    <property type="match status" value="2"/>
</dbReference>
<evidence type="ECO:0000256" key="3">
    <source>
        <dbReference type="ARBA" id="ARBA00022692"/>
    </source>
</evidence>
<dbReference type="CDD" id="cd10336">
    <property type="entry name" value="SLC6sbd_Tyt1-Like"/>
    <property type="match status" value="1"/>
</dbReference>
<feature type="transmembrane region" description="Helical" evidence="8">
    <location>
        <begin position="313"/>
        <end position="339"/>
    </location>
</feature>
<dbReference type="PRINTS" id="PR00176">
    <property type="entry name" value="NANEUSMPORT"/>
</dbReference>
<evidence type="ECO:0000313" key="10">
    <source>
        <dbReference type="Proteomes" id="UP001199916"/>
    </source>
</evidence>
<feature type="transmembrane region" description="Helical" evidence="8">
    <location>
        <begin position="151"/>
        <end position="177"/>
    </location>
</feature>
<keyword evidence="6" id="KW-0769">Symport</keyword>
<dbReference type="SUPFAM" id="SSF161070">
    <property type="entry name" value="SNF-like"/>
    <property type="match status" value="1"/>
</dbReference>
<evidence type="ECO:0000256" key="1">
    <source>
        <dbReference type="ARBA" id="ARBA00004141"/>
    </source>
</evidence>
<feature type="transmembrane region" description="Helical" evidence="8">
    <location>
        <begin position="228"/>
        <end position="252"/>
    </location>
</feature>
<dbReference type="PROSITE" id="PS00610">
    <property type="entry name" value="NA_NEUROTRAN_SYMP_1"/>
    <property type="match status" value="1"/>
</dbReference>
<dbReference type="PANTHER" id="PTHR42948">
    <property type="entry name" value="TRANSPORTER"/>
    <property type="match status" value="1"/>
</dbReference>
<evidence type="ECO:0000256" key="6">
    <source>
        <dbReference type="RuleBase" id="RU003732"/>
    </source>
</evidence>